<name>A0A6C7E6E7_ILUCY</name>
<reference evidence="2 3" key="1">
    <citation type="journal article" date="2013" name="Int. J. Syst. Evol. Microbiol.">
        <title>Ilumatobacter nonamiense sp. nov. and Ilumatobacter coccineum sp. nov., isolated from seashore sand.</title>
        <authorList>
            <person name="Matsumoto A."/>
            <person name="Kasai H."/>
            <person name="Matsuo Y."/>
            <person name="Shizuri Y."/>
            <person name="Ichikawa N."/>
            <person name="Fujita N."/>
            <person name="Omura S."/>
            <person name="Takahashi Y."/>
        </authorList>
    </citation>
    <scope>NUCLEOTIDE SEQUENCE [LARGE SCALE GENOMIC DNA]</scope>
    <source>
        <strain evidence="3">NBRC 103263 / KCTC 29153 / YM16-304</strain>
    </source>
</reference>
<keyword evidence="3" id="KW-1185">Reference proteome</keyword>
<sequence>MGNYCPAVMGRAKRLQRVLAGLALLAATGIGSTAPPATVGADSDSIGHDSIIRSPPPIQIDRATVGPLGSVSVIGDSVLHGAGRYSPTLVDRLAEQGWGPIRFRAGAGYSTGYFGRSPELTSTYWLAAWRDEGWNADNVIVNLGANDTEFCETDVDCAYRAIMHVVDDIGPGPYVWWPKVTKFYTHTDQANAWNAALDRVAAERSDFFTWDWPTELATGGYGSNDNTHLLPSSYPKRSQRMAEEFTNAVARARPVGGSVDLSVARSEPSTWVPIAPTRLVDTRTDAPGAQSVGDVLRLDLTDEVPTGTTAVALYVAAARPTGAGFLTAGPCGPAGESATVTFDASGPRGAPTVVAVDDSDDADDALAVCVSTGGPTGTTTDVVVDLQGAFVTGDDGMRLHPLEAPTRVADTRPDGATTELTLDAPTGASSLAVNIAVAGATAPGYVTAAPCGVEAPTANLNFRAGPPASAAAFVEVGDDGTVCITASTAVDLVADLTATFRPAPDGGAADGGLAFVAIEPLRMLDTRDGTGGWAPLHGAGQQLAITASPPWAAAVTGTLTMIRPRTTAYVSATNCADADPVASANAAAGATVSNALTTGVADAGVLCVLSSSISNTVFDATGWWADVAANA</sequence>
<dbReference type="Proteomes" id="UP000011863">
    <property type="component" value="Chromosome"/>
</dbReference>
<accession>A0A6C7E6E7</accession>
<feature type="signal peptide" evidence="1">
    <location>
        <begin position="1"/>
        <end position="33"/>
    </location>
</feature>
<organism evidence="2 3">
    <name type="scientific">Ilumatobacter coccineus (strain NBRC 103263 / KCTC 29153 / YM16-304)</name>
    <dbReference type="NCBI Taxonomy" id="1313172"/>
    <lineage>
        <taxon>Bacteria</taxon>
        <taxon>Bacillati</taxon>
        <taxon>Actinomycetota</taxon>
        <taxon>Acidimicrobiia</taxon>
        <taxon>Acidimicrobiales</taxon>
        <taxon>Ilumatobacteraceae</taxon>
        <taxon>Ilumatobacter</taxon>
    </lineage>
</organism>
<dbReference type="EMBL" id="AP012057">
    <property type="protein sequence ID" value="BAN03294.1"/>
    <property type="molecule type" value="Genomic_DNA"/>
</dbReference>
<evidence type="ECO:0008006" key="4">
    <source>
        <dbReference type="Google" id="ProtNLM"/>
    </source>
</evidence>
<dbReference type="InterPro" id="IPR036514">
    <property type="entry name" value="SGNH_hydro_sf"/>
</dbReference>
<feature type="chain" id="PRO_5038753136" description="SGNH hydrolase-type esterase domain-containing protein" evidence="1">
    <location>
        <begin position="34"/>
        <end position="631"/>
    </location>
</feature>
<dbReference type="SUPFAM" id="SSF52266">
    <property type="entry name" value="SGNH hydrolase"/>
    <property type="match status" value="1"/>
</dbReference>
<keyword evidence="1" id="KW-0732">Signal</keyword>
<evidence type="ECO:0000256" key="1">
    <source>
        <dbReference type="SAM" id="SignalP"/>
    </source>
</evidence>
<dbReference type="AlphaFoldDB" id="A0A6C7E6E7"/>
<protein>
    <recommendedName>
        <fullName evidence="4">SGNH hydrolase-type esterase domain-containing protein</fullName>
    </recommendedName>
</protein>
<dbReference type="Gene3D" id="3.40.50.1110">
    <property type="entry name" value="SGNH hydrolase"/>
    <property type="match status" value="1"/>
</dbReference>
<gene>
    <name evidence="2" type="ORF">YM304_29800</name>
</gene>
<dbReference type="KEGG" id="aym:YM304_29800"/>
<evidence type="ECO:0000313" key="3">
    <source>
        <dbReference type="Proteomes" id="UP000011863"/>
    </source>
</evidence>
<proteinExistence type="predicted"/>
<evidence type="ECO:0000313" key="2">
    <source>
        <dbReference type="EMBL" id="BAN03294.1"/>
    </source>
</evidence>